<dbReference type="AlphaFoldDB" id="A0A2L0EYC7"/>
<evidence type="ECO:0000313" key="3">
    <source>
        <dbReference type="Proteomes" id="UP000238348"/>
    </source>
</evidence>
<gene>
    <name evidence="2" type="ORF">SOCE26_057710</name>
</gene>
<dbReference type="Proteomes" id="UP000238348">
    <property type="component" value="Chromosome"/>
</dbReference>
<sequence>MATTSGLPLLWRLWSRPEADYPGQGFGYTAQLSRDVVEKRSGAASARIHDAISTGTGMPAFYLTPVFITHPGQRYTATVFAKGKGLTGKAQLTLSWHGTTAGYRGKTSSPSLPRGDSGWTQLSVTSTMPLDASYVEDPPGGGDQPGRHGVVRRRDLRRGELSDGRSSGIHTTAGRWR</sequence>
<protein>
    <submittedName>
        <fullName evidence="2">Uncharacterized protein</fullName>
    </submittedName>
</protein>
<accession>A0A2L0EYC7</accession>
<feature type="region of interest" description="Disordered" evidence="1">
    <location>
        <begin position="131"/>
        <end position="177"/>
    </location>
</feature>
<dbReference type="RefSeq" id="WP_104982854.1">
    <property type="nucleotide sequence ID" value="NZ_CP012673.1"/>
</dbReference>
<dbReference type="Gene3D" id="2.60.120.260">
    <property type="entry name" value="Galactose-binding domain-like"/>
    <property type="match status" value="1"/>
</dbReference>
<evidence type="ECO:0000256" key="1">
    <source>
        <dbReference type="SAM" id="MobiDB-lite"/>
    </source>
</evidence>
<proteinExistence type="predicted"/>
<name>A0A2L0EYC7_SORCE</name>
<reference evidence="2 3" key="1">
    <citation type="submission" date="2015-09" db="EMBL/GenBank/DDBJ databases">
        <title>Sorangium comparison.</title>
        <authorList>
            <person name="Zaburannyi N."/>
            <person name="Bunk B."/>
            <person name="Overmann J."/>
            <person name="Mueller R."/>
        </authorList>
    </citation>
    <scope>NUCLEOTIDE SEQUENCE [LARGE SCALE GENOMIC DNA]</scope>
    <source>
        <strain evidence="2 3">So ce26</strain>
    </source>
</reference>
<evidence type="ECO:0000313" key="2">
    <source>
        <dbReference type="EMBL" id="AUX44307.1"/>
    </source>
</evidence>
<organism evidence="2 3">
    <name type="scientific">Sorangium cellulosum</name>
    <name type="common">Polyangium cellulosum</name>
    <dbReference type="NCBI Taxonomy" id="56"/>
    <lineage>
        <taxon>Bacteria</taxon>
        <taxon>Pseudomonadati</taxon>
        <taxon>Myxococcota</taxon>
        <taxon>Polyangia</taxon>
        <taxon>Polyangiales</taxon>
        <taxon>Polyangiaceae</taxon>
        <taxon>Sorangium</taxon>
    </lineage>
</organism>
<dbReference type="EMBL" id="CP012673">
    <property type="protein sequence ID" value="AUX44307.1"/>
    <property type="molecule type" value="Genomic_DNA"/>
</dbReference>